<dbReference type="GO" id="GO:0016747">
    <property type="term" value="F:acyltransferase activity, transferring groups other than amino-acyl groups"/>
    <property type="evidence" value="ECO:0007669"/>
    <property type="project" value="InterPro"/>
</dbReference>
<dbReference type="SUPFAM" id="SSF55729">
    <property type="entry name" value="Acyl-CoA N-acyltransferases (Nat)"/>
    <property type="match status" value="1"/>
</dbReference>
<protein>
    <submittedName>
        <fullName evidence="4">N-acetyltransferase family protein</fullName>
    </submittedName>
</protein>
<sequence>MTDHEFTYRPATDADAPRIADIYNAAVTAGGASADLTPRTLEQRIDWMREQDAVYVVEAHEPDAEHGTVVAFGAFGPFHEREGYRGVDDIAYYVDPAWRGRGIGAFTLKTLVDEAHRHDLRTLVAVIFATNKGSLALVKKFGFTEFGVLPLAARDSTGELKDMSYWYLNLR</sequence>
<dbReference type="EMBL" id="VYSG01000001">
    <property type="protein sequence ID" value="NEG69330.1"/>
    <property type="molecule type" value="Genomic_DNA"/>
</dbReference>
<name>A0A6I5N9Z8_9BIFI</name>
<dbReference type="RefSeq" id="WP_163226914.1">
    <property type="nucleotide sequence ID" value="NZ_VYSG01000001.1"/>
</dbReference>
<dbReference type="PROSITE" id="PS51186">
    <property type="entry name" value="GNAT"/>
    <property type="match status" value="1"/>
</dbReference>
<dbReference type="AlphaFoldDB" id="A0A6I5N9Z8"/>
<dbReference type="InterPro" id="IPR000182">
    <property type="entry name" value="GNAT_dom"/>
</dbReference>
<feature type="domain" description="N-acetyltransferase" evidence="3">
    <location>
        <begin position="6"/>
        <end position="171"/>
    </location>
</feature>
<keyword evidence="2" id="KW-0012">Acyltransferase</keyword>
<organism evidence="4 5">
    <name type="scientific">Bifidobacterium choloepi</name>
    <dbReference type="NCBI Taxonomy" id="2614131"/>
    <lineage>
        <taxon>Bacteria</taxon>
        <taxon>Bacillati</taxon>
        <taxon>Actinomycetota</taxon>
        <taxon>Actinomycetes</taxon>
        <taxon>Bifidobacteriales</taxon>
        <taxon>Bifidobacteriaceae</taxon>
        <taxon>Bifidobacterium</taxon>
    </lineage>
</organism>
<keyword evidence="5" id="KW-1185">Reference proteome</keyword>
<accession>A0A6I5N9Z8</accession>
<gene>
    <name evidence="4" type="ORF">F6S87_01555</name>
</gene>
<dbReference type="Pfam" id="PF00583">
    <property type="entry name" value="Acetyltransf_1"/>
    <property type="match status" value="1"/>
</dbReference>
<keyword evidence="1 4" id="KW-0808">Transferase</keyword>
<dbReference type="PANTHER" id="PTHR43072">
    <property type="entry name" value="N-ACETYLTRANSFERASE"/>
    <property type="match status" value="1"/>
</dbReference>
<evidence type="ECO:0000256" key="2">
    <source>
        <dbReference type="ARBA" id="ARBA00023315"/>
    </source>
</evidence>
<evidence type="ECO:0000259" key="3">
    <source>
        <dbReference type="PROSITE" id="PS51186"/>
    </source>
</evidence>
<comment type="caution">
    <text evidence="4">The sequence shown here is derived from an EMBL/GenBank/DDBJ whole genome shotgun (WGS) entry which is preliminary data.</text>
</comment>
<dbReference type="InterPro" id="IPR016181">
    <property type="entry name" value="Acyl_CoA_acyltransferase"/>
</dbReference>
<dbReference type="CDD" id="cd04301">
    <property type="entry name" value="NAT_SF"/>
    <property type="match status" value="1"/>
</dbReference>
<proteinExistence type="predicted"/>
<evidence type="ECO:0000256" key="1">
    <source>
        <dbReference type="ARBA" id="ARBA00022679"/>
    </source>
</evidence>
<evidence type="ECO:0000313" key="4">
    <source>
        <dbReference type="EMBL" id="NEG69330.1"/>
    </source>
</evidence>
<evidence type="ECO:0000313" key="5">
    <source>
        <dbReference type="Proteomes" id="UP000469292"/>
    </source>
</evidence>
<dbReference type="Proteomes" id="UP000469292">
    <property type="component" value="Unassembled WGS sequence"/>
</dbReference>
<reference evidence="4 5" key="1">
    <citation type="submission" date="2019-09" db="EMBL/GenBank/DDBJ databases">
        <title>Phylogenetic characterization of a novel taxon of the genus Bifidobacterium: Bifidobacterium choloepi sp. nov.</title>
        <authorList>
            <person name="Modesto M."/>
            <person name="Satti M."/>
        </authorList>
    </citation>
    <scope>NUCLEOTIDE SEQUENCE [LARGE SCALE GENOMIC DNA]</scope>
    <source>
        <strain evidence="4 5">BRDM6</strain>
    </source>
</reference>
<dbReference type="PANTHER" id="PTHR43072:SF23">
    <property type="entry name" value="UPF0039 PROTEIN C11D3.02C"/>
    <property type="match status" value="1"/>
</dbReference>
<dbReference type="Gene3D" id="3.40.630.30">
    <property type="match status" value="1"/>
</dbReference>